<keyword evidence="2" id="KW-0503">Monooxygenase</keyword>
<dbReference type="InterPro" id="IPR007138">
    <property type="entry name" value="ABM_dom"/>
</dbReference>
<dbReference type="GO" id="GO:0004497">
    <property type="term" value="F:monooxygenase activity"/>
    <property type="evidence" value="ECO:0007669"/>
    <property type="project" value="UniProtKB-KW"/>
</dbReference>
<reference evidence="2 3" key="1">
    <citation type="submission" date="2019-10" db="EMBL/GenBank/DDBJ databases">
        <title>Georgenia wutianyii sp. nov. and Georgenia yuyongxinii sp. nov. isolated from plateau pika (Ochotona curzoniae) in the Qinghai-Tibet plateau of China.</title>
        <authorList>
            <person name="Tian Z."/>
        </authorList>
    </citation>
    <scope>NUCLEOTIDE SEQUENCE [LARGE SCALE GENOMIC DNA]</scope>
    <source>
        <strain evidence="2 3">DSM 21501</strain>
    </source>
</reference>
<dbReference type="SUPFAM" id="SSF54909">
    <property type="entry name" value="Dimeric alpha+beta barrel"/>
    <property type="match status" value="1"/>
</dbReference>
<feature type="domain" description="ABM" evidence="1">
    <location>
        <begin position="6"/>
        <end position="76"/>
    </location>
</feature>
<dbReference type="EMBL" id="WHJE01000002">
    <property type="protein sequence ID" value="KAE8766020.1"/>
    <property type="molecule type" value="Genomic_DNA"/>
</dbReference>
<gene>
    <name evidence="2" type="ORF">GB883_01015</name>
</gene>
<keyword evidence="2" id="KW-0560">Oxidoreductase</keyword>
<evidence type="ECO:0000313" key="3">
    <source>
        <dbReference type="Proteomes" id="UP000451860"/>
    </source>
</evidence>
<accession>A0A7J5UUT1</accession>
<name>A0A7J5UUT1_9MICO</name>
<sequence length="105" mass="11727">MTVYTLGLWRVKAGREDDFVAAWQELAHSTQRDFPGSSAVLLRDRDTPNLFISSGPWESMGQVDAWRDSETFRAGTEKMRDLLESFEAHTLDRAAVAGDALGHSI</sequence>
<dbReference type="InterPro" id="IPR011008">
    <property type="entry name" value="Dimeric_a/b-barrel"/>
</dbReference>
<dbReference type="AlphaFoldDB" id="A0A7J5UUT1"/>
<dbReference type="Proteomes" id="UP000451860">
    <property type="component" value="Unassembled WGS sequence"/>
</dbReference>
<organism evidence="2 3">
    <name type="scientific">Georgenia thermotolerans</name>
    <dbReference type="NCBI Taxonomy" id="527326"/>
    <lineage>
        <taxon>Bacteria</taxon>
        <taxon>Bacillati</taxon>
        <taxon>Actinomycetota</taxon>
        <taxon>Actinomycetes</taxon>
        <taxon>Micrococcales</taxon>
        <taxon>Bogoriellaceae</taxon>
        <taxon>Georgenia</taxon>
    </lineage>
</organism>
<proteinExistence type="predicted"/>
<evidence type="ECO:0000259" key="1">
    <source>
        <dbReference type="Pfam" id="PF03992"/>
    </source>
</evidence>
<comment type="caution">
    <text evidence="2">The sequence shown here is derived from an EMBL/GenBank/DDBJ whole genome shotgun (WGS) entry which is preliminary data.</text>
</comment>
<keyword evidence="3" id="KW-1185">Reference proteome</keyword>
<dbReference type="Pfam" id="PF03992">
    <property type="entry name" value="ABM"/>
    <property type="match status" value="1"/>
</dbReference>
<dbReference type="Gene3D" id="3.30.70.100">
    <property type="match status" value="1"/>
</dbReference>
<evidence type="ECO:0000313" key="2">
    <source>
        <dbReference type="EMBL" id="KAE8766020.1"/>
    </source>
</evidence>
<protein>
    <submittedName>
        <fullName evidence="2">Antibiotic biosynthesis monooxygenase</fullName>
    </submittedName>
</protein>
<dbReference type="OrthoDB" id="4304335at2"/>
<dbReference type="RefSeq" id="WP_152201989.1">
    <property type="nucleotide sequence ID" value="NZ_VUKF01000009.1"/>
</dbReference>